<dbReference type="PROSITE" id="PS50013">
    <property type="entry name" value="CHROMO_2"/>
    <property type="match status" value="1"/>
</dbReference>
<feature type="domain" description="Chromo" evidence="3">
    <location>
        <begin position="388"/>
        <end position="436"/>
    </location>
</feature>
<name>A0A6A5YIW5_9PLEO</name>
<dbReference type="InterPro" id="IPR000953">
    <property type="entry name" value="Chromo/chromo_shadow_dom"/>
</dbReference>
<dbReference type="Gene3D" id="2.40.50.40">
    <property type="match status" value="1"/>
</dbReference>
<dbReference type="SUPFAM" id="SSF54160">
    <property type="entry name" value="Chromo domain-like"/>
    <property type="match status" value="1"/>
</dbReference>
<keyword evidence="5" id="KW-1185">Reference proteome</keyword>
<feature type="region of interest" description="Disordered" evidence="2">
    <location>
        <begin position="238"/>
        <end position="290"/>
    </location>
</feature>
<reference evidence="4" key="1">
    <citation type="journal article" date="2020" name="Stud. Mycol.">
        <title>101 Dothideomycetes genomes: a test case for predicting lifestyles and emergence of pathogens.</title>
        <authorList>
            <person name="Haridas S."/>
            <person name="Albert R."/>
            <person name="Binder M."/>
            <person name="Bloem J."/>
            <person name="Labutti K."/>
            <person name="Salamov A."/>
            <person name="Andreopoulos B."/>
            <person name="Baker S."/>
            <person name="Barry K."/>
            <person name="Bills G."/>
            <person name="Bluhm B."/>
            <person name="Cannon C."/>
            <person name="Castanera R."/>
            <person name="Culley D."/>
            <person name="Daum C."/>
            <person name="Ezra D."/>
            <person name="Gonzalez J."/>
            <person name="Henrissat B."/>
            <person name="Kuo A."/>
            <person name="Liang C."/>
            <person name="Lipzen A."/>
            <person name="Lutzoni F."/>
            <person name="Magnuson J."/>
            <person name="Mondo S."/>
            <person name="Nolan M."/>
            <person name="Ohm R."/>
            <person name="Pangilinan J."/>
            <person name="Park H.-J."/>
            <person name="Ramirez L."/>
            <person name="Alfaro M."/>
            <person name="Sun H."/>
            <person name="Tritt A."/>
            <person name="Yoshinaga Y."/>
            <person name="Zwiers L.-H."/>
            <person name="Turgeon B."/>
            <person name="Goodwin S."/>
            <person name="Spatafora J."/>
            <person name="Crous P."/>
            <person name="Grigoriev I."/>
        </authorList>
    </citation>
    <scope>NUCLEOTIDE SEQUENCE</scope>
    <source>
        <strain evidence="4">CBS 627.86</strain>
    </source>
</reference>
<dbReference type="CDD" id="cd00024">
    <property type="entry name" value="CD_CSD"/>
    <property type="match status" value="1"/>
</dbReference>
<evidence type="ECO:0000313" key="4">
    <source>
        <dbReference type="EMBL" id="KAF2106078.1"/>
    </source>
</evidence>
<dbReference type="Proteomes" id="UP000799770">
    <property type="component" value="Unassembled WGS sequence"/>
</dbReference>
<feature type="compositionally biased region" description="Polar residues" evidence="2">
    <location>
        <begin position="241"/>
        <end position="256"/>
    </location>
</feature>
<feature type="compositionally biased region" description="Basic and acidic residues" evidence="2">
    <location>
        <begin position="138"/>
        <end position="155"/>
    </location>
</feature>
<evidence type="ECO:0000256" key="2">
    <source>
        <dbReference type="SAM" id="MobiDB-lite"/>
    </source>
</evidence>
<dbReference type="GO" id="GO:0006338">
    <property type="term" value="P:chromatin remodeling"/>
    <property type="evidence" value="ECO:0007669"/>
    <property type="project" value="UniProtKB-ARBA"/>
</dbReference>
<protein>
    <recommendedName>
        <fullName evidence="3">Chromo domain-containing protein</fullName>
    </recommendedName>
</protein>
<accession>A0A6A5YIW5</accession>
<dbReference type="InterPro" id="IPR016197">
    <property type="entry name" value="Chromo-like_dom_sf"/>
</dbReference>
<evidence type="ECO:0000256" key="1">
    <source>
        <dbReference type="ARBA" id="ARBA00011353"/>
    </source>
</evidence>
<gene>
    <name evidence="4" type="ORF">BDV96DRAFT_607730</name>
</gene>
<dbReference type="OrthoDB" id="433924at2759"/>
<feature type="region of interest" description="Disordered" evidence="2">
    <location>
        <begin position="175"/>
        <end position="207"/>
    </location>
</feature>
<feature type="compositionally biased region" description="Polar residues" evidence="2">
    <location>
        <begin position="276"/>
        <end position="287"/>
    </location>
</feature>
<proteinExistence type="predicted"/>
<feature type="region of interest" description="Disordered" evidence="2">
    <location>
        <begin position="131"/>
        <end position="155"/>
    </location>
</feature>
<dbReference type="AlphaFoldDB" id="A0A6A5YIW5"/>
<evidence type="ECO:0000313" key="5">
    <source>
        <dbReference type="Proteomes" id="UP000799770"/>
    </source>
</evidence>
<evidence type="ECO:0000259" key="3">
    <source>
        <dbReference type="PROSITE" id="PS50013"/>
    </source>
</evidence>
<dbReference type="EMBL" id="ML977367">
    <property type="protein sequence ID" value="KAF2106078.1"/>
    <property type="molecule type" value="Genomic_DNA"/>
</dbReference>
<comment type="subunit">
    <text evidence="1">Component of the NuA4 histone acetyltransferase complex.</text>
</comment>
<sequence length="463" mass="51892">MRPPEELVQQCASRFDNTAWSQAWESHLERIYGYLNRLQNATTPWDLGLLSILDRFGDHLIGKYKFFEALVAWRTAGTQPPSEGKEVLDLVEAAWRERTGCKEEAMSDTVDVRTARKNWEERLALASIERTNRKRKTVDHTNRANEGKRRKGNACEECKRKKQKCKCEGQAALPVESTPQKEDSSLGPSPHRQRRMIPSEKPSNSRCTLETGVHTYNEPLPSIPNVPREHPPSIFKPVVASPSQGTSHTKYNTTPEITPYDTIEEPPPPYYAADTGRTQGPDNSGQAYTEKPSAHVADDQYEMGPDTVCCLGMLATEQGFDDDGPQVMAVKMLPDTTTIQPSRQSDARGHLQGDFQIDGKTMGVDTGNPFLIPAGAEDEGLSDDEEVFTVNRVVYHSTASGETLYCVIWEDYFDPCDWTWEPESVLSGTDALQHYFATIGGRPGVGLRNQNRLRWDVPVKFTV</sequence>
<organism evidence="4 5">
    <name type="scientific">Lophiotrema nucula</name>
    <dbReference type="NCBI Taxonomy" id="690887"/>
    <lineage>
        <taxon>Eukaryota</taxon>
        <taxon>Fungi</taxon>
        <taxon>Dikarya</taxon>
        <taxon>Ascomycota</taxon>
        <taxon>Pezizomycotina</taxon>
        <taxon>Dothideomycetes</taxon>
        <taxon>Pleosporomycetidae</taxon>
        <taxon>Pleosporales</taxon>
        <taxon>Lophiotremataceae</taxon>
        <taxon>Lophiotrema</taxon>
    </lineage>
</organism>